<dbReference type="InterPro" id="IPR050796">
    <property type="entry name" value="SCF_F-box_component"/>
</dbReference>
<dbReference type="PANTHER" id="PTHR31672">
    <property type="entry name" value="BNACNNG10540D PROTEIN"/>
    <property type="match status" value="1"/>
</dbReference>
<dbReference type="InterPro" id="IPR006527">
    <property type="entry name" value="F-box-assoc_dom_typ1"/>
</dbReference>
<dbReference type="Pfam" id="PF00646">
    <property type="entry name" value="F-box"/>
    <property type="match status" value="1"/>
</dbReference>
<evidence type="ECO:0000259" key="1">
    <source>
        <dbReference type="PROSITE" id="PS50181"/>
    </source>
</evidence>
<protein>
    <recommendedName>
        <fullName evidence="1">F-box domain-containing protein</fullName>
    </recommendedName>
</protein>
<keyword evidence="3" id="KW-1185">Reference proteome</keyword>
<dbReference type="PROSITE" id="PS50181">
    <property type="entry name" value="FBOX"/>
    <property type="match status" value="1"/>
</dbReference>
<dbReference type="Proteomes" id="UP001311915">
    <property type="component" value="Unassembled WGS sequence"/>
</dbReference>
<dbReference type="SUPFAM" id="SSF81383">
    <property type="entry name" value="F-box domain"/>
    <property type="match status" value="1"/>
</dbReference>
<proteinExistence type="predicted"/>
<comment type="caution">
    <text evidence="2">The sequence shown here is derived from an EMBL/GenBank/DDBJ whole genome shotgun (WGS) entry which is preliminary data.</text>
</comment>
<sequence>MSCRRKIPNLPIDIVNSILLDLPVKSLLRFKITCKSWCCFIDDGYFINSHLHRSSTDINLLSIEGSISTDSKVVLLNELYLPGFDSIHYFEVRSCGGLVFITYLKSKNMILWNPIIRKYKLIPKLQKKDCFHVWTIYGFAYDVVAEDYKVLCVHDIVNKNTTDKCYIVEIYSIKNQSWRTIPNIFSVCADFVLLRNYKPVSLNGVIYFMAFKRENLNDCVVSFHLVDEKFIVMSMPYKCRDLLSRLNLRIFGDRFCIMGTFDKEFLIWSLEKDWKTWNNITRFPTLGMIGYYGSDVICIKENGNILCRMDGGRFIEYNVRKNGYTKFEVKEFPPSVKIGRLYVESLASLKISWD</sequence>
<evidence type="ECO:0000313" key="3">
    <source>
        <dbReference type="Proteomes" id="UP001311915"/>
    </source>
</evidence>
<evidence type="ECO:0000313" key="2">
    <source>
        <dbReference type="EMBL" id="KAK4724451.1"/>
    </source>
</evidence>
<gene>
    <name evidence="2" type="ORF">R3W88_027230</name>
</gene>
<dbReference type="SMART" id="SM00256">
    <property type="entry name" value="FBOX"/>
    <property type="match status" value="1"/>
</dbReference>
<accession>A0AAV9LFF3</accession>
<name>A0AAV9LFF3_9SOLN</name>
<dbReference type="InterPro" id="IPR001810">
    <property type="entry name" value="F-box_dom"/>
</dbReference>
<dbReference type="InterPro" id="IPR017451">
    <property type="entry name" value="F-box-assoc_interact_dom"/>
</dbReference>
<dbReference type="InterPro" id="IPR036047">
    <property type="entry name" value="F-box-like_dom_sf"/>
</dbReference>
<dbReference type="AlphaFoldDB" id="A0AAV9LFF3"/>
<feature type="domain" description="F-box" evidence="1">
    <location>
        <begin position="4"/>
        <end position="50"/>
    </location>
</feature>
<dbReference type="NCBIfam" id="TIGR01640">
    <property type="entry name" value="F_box_assoc_1"/>
    <property type="match status" value="1"/>
</dbReference>
<dbReference type="Pfam" id="PF07734">
    <property type="entry name" value="FBA_1"/>
    <property type="match status" value="1"/>
</dbReference>
<dbReference type="PANTHER" id="PTHR31672:SF13">
    <property type="entry name" value="F-BOX PROTEIN CPR30-LIKE"/>
    <property type="match status" value="1"/>
</dbReference>
<organism evidence="2 3">
    <name type="scientific">Solanum pinnatisectum</name>
    <name type="common">tansyleaf nightshade</name>
    <dbReference type="NCBI Taxonomy" id="50273"/>
    <lineage>
        <taxon>Eukaryota</taxon>
        <taxon>Viridiplantae</taxon>
        <taxon>Streptophyta</taxon>
        <taxon>Embryophyta</taxon>
        <taxon>Tracheophyta</taxon>
        <taxon>Spermatophyta</taxon>
        <taxon>Magnoliopsida</taxon>
        <taxon>eudicotyledons</taxon>
        <taxon>Gunneridae</taxon>
        <taxon>Pentapetalae</taxon>
        <taxon>asterids</taxon>
        <taxon>lamiids</taxon>
        <taxon>Solanales</taxon>
        <taxon>Solanaceae</taxon>
        <taxon>Solanoideae</taxon>
        <taxon>Solaneae</taxon>
        <taxon>Solanum</taxon>
    </lineage>
</organism>
<dbReference type="EMBL" id="JAWPEI010000006">
    <property type="protein sequence ID" value="KAK4724451.1"/>
    <property type="molecule type" value="Genomic_DNA"/>
</dbReference>
<reference evidence="2 3" key="1">
    <citation type="submission" date="2023-10" db="EMBL/GenBank/DDBJ databases">
        <title>Genome-Wide Identification Analysis in wild type Solanum Pinnatisectum Reveals Some Genes Defensing Phytophthora Infestans.</title>
        <authorList>
            <person name="Sun C."/>
        </authorList>
    </citation>
    <scope>NUCLEOTIDE SEQUENCE [LARGE SCALE GENOMIC DNA]</scope>
    <source>
        <strain evidence="2">LQN</strain>
        <tissue evidence="2">Leaf</tissue>
    </source>
</reference>